<evidence type="ECO:0000313" key="2">
    <source>
        <dbReference type="EMBL" id="SHH71399.1"/>
    </source>
</evidence>
<accession>A0A1M5V811</accession>
<dbReference type="OrthoDB" id="5432823at2"/>
<dbReference type="RefSeq" id="WP_073374932.1">
    <property type="nucleotide sequence ID" value="NZ_FQXS01000007.1"/>
</dbReference>
<protein>
    <submittedName>
        <fullName evidence="2">Uncharacterized protein</fullName>
    </submittedName>
</protein>
<dbReference type="AlphaFoldDB" id="A0A1M5V811"/>
<dbReference type="EMBL" id="FQXS01000007">
    <property type="protein sequence ID" value="SHH71399.1"/>
    <property type="molecule type" value="Genomic_DNA"/>
</dbReference>
<proteinExistence type="predicted"/>
<dbReference type="Proteomes" id="UP000184139">
    <property type="component" value="Unassembled WGS sequence"/>
</dbReference>
<feature type="transmembrane region" description="Helical" evidence="1">
    <location>
        <begin position="50"/>
        <end position="76"/>
    </location>
</feature>
<evidence type="ECO:0000313" key="3">
    <source>
        <dbReference type="Proteomes" id="UP000184139"/>
    </source>
</evidence>
<dbReference type="STRING" id="1121409.SAMN02745124_01565"/>
<keyword evidence="3" id="KW-1185">Reference proteome</keyword>
<keyword evidence="1" id="KW-1133">Transmembrane helix</keyword>
<organism evidence="2 3">
    <name type="scientific">Desulfofustis glycolicus DSM 9705</name>
    <dbReference type="NCBI Taxonomy" id="1121409"/>
    <lineage>
        <taxon>Bacteria</taxon>
        <taxon>Pseudomonadati</taxon>
        <taxon>Thermodesulfobacteriota</taxon>
        <taxon>Desulfobulbia</taxon>
        <taxon>Desulfobulbales</taxon>
        <taxon>Desulfocapsaceae</taxon>
        <taxon>Desulfofustis</taxon>
    </lineage>
</organism>
<keyword evidence="1" id="KW-0812">Transmembrane</keyword>
<evidence type="ECO:0000256" key="1">
    <source>
        <dbReference type="SAM" id="Phobius"/>
    </source>
</evidence>
<sequence>MSIALEKAKDVVTTTNKEIDMAATYLETTRNFTAPLALVQERWREKASEYFWFSVCLVLFMILGPFAAPIALGFVFSKQATGADMTEPARIDE</sequence>
<reference evidence="2 3" key="1">
    <citation type="submission" date="2016-11" db="EMBL/GenBank/DDBJ databases">
        <authorList>
            <person name="Jaros S."/>
            <person name="Januszkiewicz K."/>
            <person name="Wedrychowicz H."/>
        </authorList>
    </citation>
    <scope>NUCLEOTIDE SEQUENCE [LARGE SCALE GENOMIC DNA]</scope>
    <source>
        <strain evidence="2 3">DSM 9705</strain>
    </source>
</reference>
<name>A0A1M5V811_9BACT</name>
<keyword evidence="1" id="KW-0472">Membrane</keyword>
<gene>
    <name evidence="2" type="ORF">SAMN02745124_01565</name>
</gene>